<dbReference type="SUPFAM" id="SSF55729">
    <property type="entry name" value="Acyl-CoA N-acyltransferases (Nat)"/>
    <property type="match status" value="1"/>
</dbReference>
<dbReference type="Gene3D" id="3.40.630.30">
    <property type="match status" value="1"/>
</dbReference>
<evidence type="ECO:0000259" key="1">
    <source>
        <dbReference type="PROSITE" id="PS51186"/>
    </source>
</evidence>
<evidence type="ECO:0000313" key="3">
    <source>
        <dbReference type="Proteomes" id="UP001252243"/>
    </source>
</evidence>
<keyword evidence="3" id="KW-1185">Reference proteome</keyword>
<feature type="domain" description="N-acetyltransferase" evidence="1">
    <location>
        <begin position="1"/>
        <end position="152"/>
    </location>
</feature>
<comment type="caution">
    <text evidence="2">The sequence shown here is derived from an EMBL/GenBank/DDBJ whole genome shotgun (WGS) entry which is preliminary data.</text>
</comment>
<name>A0ABU1UCC1_9MICC</name>
<dbReference type="InterPro" id="IPR016181">
    <property type="entry name" value="Acyl_CoA_acyltransferase"/>
</dbReference>
<dbReference type="PROSITE" id="PS51186">
    <property type="entry name" value="GNAT"/>
    <property type="match status" value="1"/>
</dbReference>
<gene>
    <name evidence="2" type="ORF">J2X01_002083</name>
</gene>
<organism evidence="2 3">
    <name type="scientific">Arthrobacter ginsengisoli</name>
    <dbReference type="NCBI Taxonomy" id="1356565"/>
    <lineage>
        <taxon>Bacteria</taxon>
        <taxon>Bacillati</taxon>
        <taxon>Actinomycetota</taxon>
        <taxon>Actinomycetes</taxon>
        <taxon>Micrococcales</taxon>
        <taxon>Micrococcaceae</taxon>
        <taxon>Arthrobacter</taxon>
    </lineage>
</organism>
<dbReference type="Proteomes" id="UP001252243">
    <property type="component" value="Unassembled WGS sequence"/>
</dbReference>
<dbReference type="PANTHER" id="PTHR43792">
    <property type="entry name" value="GNAT FAMILY, PUTATIVE (AFU_ORTHOLOGUE AFUA_3G00765)-RELATED-RELATED"/>
    <property type="match status" value="1"/>
</dbReference>
<dbReference type="PANTHER" id="PTHR43792:SF1">
    <property type="entry name" value="N-ACETYLTRANSFERASE DOMAIN-CONTAINING PROTEIN"/>
    <property type="match status" value="1"/>
</dbReference>
<reference evidence="2 3" key="1">
    <citation type="submission" date="2023-07" db="EMBL/GenBank/DDBJ databases">
        <title>Sorghum-associated microbial communities from plants grown in Nebraska, USA.</title>
        <authorList>
            <person name="Schachtman D."/>
        </authorList>
    </citation>
    <scope>NUCLEOTIDE SEQUENCE [LARGE SCALE GENOMIC DNA]</scope>
    <source>
        <strain evidence="2 3">BE167</strain>
    </source>
</reference>
<accession>A0ABU1UCC1</accession>
<proteinExistence type="predicted"/>
<protein>
    <submittedName>
        <fullName evidence="2">RimJ/RimL family protein N-acetyltransferase</fullName>
    </submittedName>
</protein>
<dbReference type="InterPro" id="IPR000182">
    <property type="entry name" value="GNAT_dom"/>
</dbReference>
<sequence>MTSTDLDSMSALLGDPVVMTYYPAPKSRDEAAQWIEWNKANYAEHGHGLWIVETHAGEFLGDCGLTWQEVNGRSELEVGYHLRTDFQGRGYATEAAAACKDYARDVLHVQRLVAIIHPDNFASRRVAEKIGMRRMEDDHGGATAVRTVLGVQLHAQ</sequence>
<dbReference type="EMBL" id="JAVDVQ010000007">
    <property type="protein sequence ID" value="MDR7082793.1"/>
    <property type="molecule type" value="Genomic_DNA"/>
</dbReference>
<evidence type="ECO:0000313" key="2">
    <source>
        <dbReference type="EMBL" id="MDR7082793.1"/>
    </source>
</evidence>
<dbReference type="InterPro" id="IPR051531">
    <property type="entry name" value="N-acetyltransferase"/>
</dbReference>
<dbReference type="Pfam" id="PF13302">
    <property type="entry name" value="Acetyltransf_3"/>
    <property type="match status" value="1"/>
</dbReference>